<keyword evidence="4" id="KW-1185">Reference proteome</keyword>
<dbReference type="OrthoDB" id="5423360at2759"/>
<feature type="domain" description="Amidase" evidence="1">
    <location>
        <begin position="274"/>
        <end position="442"/>
    </location>
</feature>
<evidence type="ECO:0000259" key="2">
    <source>
        <dbReference type="Pfam" id="PF26053"/>
    </source>
</evidence>
<dbReference type="Gene3D" id="3.90.1300.10">
    <property type="entry name" value="Amidase signature (AS) domain"/>
    <property type="match status" value="1"/>
</dbReference>
<sequence length="735" mass="80889">MKHILALARRSLIISLTWCITLVSAFDIISSLSIGTVLRAQKKLYFIHTSNSINDGRLSESDAFHGAGPIPTHDQAQDPESIDLITSLHLSSRTGSILSEDLIEEQLSRYALDEVWSEDFMDGIAVSSTSGSGKFQIDLSAVRWMKAKGIKTLYHFAGSLIDDNNGKFFTDKDVDLQGIALVQLSPVITIPPGPFAITVKNTDAPRTIHDVYLLVPDVYEAFVFGVIPNGPGDSWIQTNFTFPNANDLALTVNRDLHTPAQYIPILSRLRSQLEDPDDTTTTMRTLLPLTGKRFVVKDIFDMRGVTTTAGSSAYAKVHPIAKETAPSIQALIDLGAIPVGKTRTSQFAHGANSWEFVDFSYSWNPRGDGYLTAMSSSSGSACAIAGYGWIDFAIGSDTRGSVRRPASVVGAYGIRPSFGSMDRQGVVPLAEELDTIGFFARDPGLFHEVATLWQVVPRYAESPVKDRSVFSGFPSLLYYPYDHFPVKNPMAQAIYDDFIDALCQQLGITKIPFNVTEKLSTYFPASGFSQFKRLSDILAEYHSWNVVGRPLSELHLDIFGKEANFDPVPQSVFSRARGPSLTFEDYQAAVSLKNAFTESISTDLFRHDHESCSDSILVYDTGMGGAPSYRVKSYNSYPGASDTQTVLKPWKPAILTENLQYVASMGGLVEITVPLGQVEYYSYVSGEWEALPVSVQLVTRRGCDEMLLAMVKELANRGIVKEVMVGKASFSQFVW</sequence>
<gene>
    <name evidence="3" type="ORF">K435DRAFT_651616</name>
</gene>
<dbReference type="InterPro" id="IPR023631">
    <property type="entry name" value="Amidase_dom"/>
</dbReference>
<name>A0A4S8MKN7_DENBC</name>
<reference evidence="3 4" key="1">
    <citation type="journal article" date="2019" name="Nat. Ecol. Evol.">
        <title>Megaphylogeny resolves global patterns of mushroom evolution.</title>
        <authorList>
            <person name="Varga T."/>
            <person name="Krizsan K."/>
            <person name="Foldi C."/>
            <person name="Dima B."/>
            <person name="Sanchez-Garcia M."/>
            <person name="Sanchez-Ramirez S."/>
            <person name="Szollosi G.J."/>
            <person name="Szarkandi J.G."/>
            <person name="Papp V."/>
            <person name="Albert L."/>
            <person name="Andreopoulos W."/>
            <person name="Angelini C."/>
            <person name="Antonin V."/>
            <person name="Barry K.W."/>
            <person name="Bougher N.L."/>
            <person name="Buchanan P."/>
            <person name="Buyck B."/>
            <person name="Bense V."/>
            <person name="Catcheside P."/>
            <person name="Chovatia M."/>
            <person name="Cooper J."/>
            <person name="Damon W."/>
            <person name="Desjardin D."/>
            <person name="Finy P."/>
            <person name="Geml J."/>
            <person name="Haridas S."/>
            <person name="Hughes K."/>
            <person name="Justo A."/>
            <person name="Karasinski D."/>
            <person name="Kautmanova I."/>
            <person name="Kiss B."/>
            <person name="Kocsube S."/>
            <person name="Kotiranta H."/>
            <person name="LaButti K.M."/>
            <person name="Lechner B.E."/>
            <person name="Liimatainen K."/>
            <person name="Lipzen A."/>
            <person name="Lukacs Z."/>
            <person name="Mihaltcheva S."/>
            <person name="Morgado L.N."/>
            <person name="Niskanen T."/>
            <person name="Noordeloos M.E."/>
            <person name="Ohm R.A."/>
            <person name="Ortiz-Santana B."/>
            <person name="Ovrebo C."/>
            <person name="Racz N."/>
            <person name="Riley R."/>
            <person name="Savchenko A."/>
            <person name="Shiryaev A."/>
            <person name="Soop K."/>
            <person name="Spirin V."/>
            <person name="Szebenyi C."/>
            <person name="Tomsovsky M."/>
            <person name="Tulloss R.E."/>
            <person name="Uehling J."/>
            <person name="Grigoriev I.V."/>
            <person name="Vagvolgyi C."/>
            <person name="Papp T."/>
            <person name="Martin F.M."/>
            <person name="Miettinen O."/>
            <person name="Hibbett D.S."/>
            <person name="Nagy L.G."/>
        </authorList>
    </citation>
    <scope>NUCLEOTIDE SEQUENCE [LARGE SCALE GENOMIC DNA]</scope>
    <source>
        <strain evidence="3 4">CBS 962.96</strain>
    </source>
</reference>
<evidence type="ECO:0000259" key="1">
    <source>
        <dbReference type="Pfam" id="PF01425"/>
    </source>
</evidence>
<dbReference type="InterPro" id="IPR058329">
    <property type="entry name" value="Arp1_N"/>
</dbReference>
<proteinExistence type="predicted"/>
<feature type="domain" description="Scytalone dehydratase-like protein Arp1 N-terminal" evidence="2">
    <location>
        <begin position="95"/>
        <end position="203"/>
    </location>
</feature>
<dbReference type="PANTHER" id="PTHR46310">
    <property type="entry name" value="AMIDASE 1"/>
    <property type="match status" value="1"/>
</dbReference>
<accession>A0A4S8MKN7</accession>
<dbReference type="Pfam" id="PF01425">
    <property type="entry name" value="Amidase"/>
    <property type="match status" value="1"/>
</dbReference>
<dbReference type="PANTHER" id="PTHR46310:SF7">
    <property type="entry name" value="AMIDASE 1"/>
    <property type="match status" value="1"/>
</dbReference>
<organism evidence="3 4">
    <name type="scientific">Dendrothele bispora (strain CBS 962.96)</name>
    <dbReference type="NCBI Taxonomy" id="1314807"/>
    <lineage>
        <taxon>Eukaryota</taxon>
        <taxon>Fungi</taxon>
        <taxon>Dikarya</taxon>
        <taxon>Basidiomycota</taxon>
        <taxon>Agaricomycotina</taxon>
        <taxon>Agaricomycetes</taxon>
        <taxon>Agaricomycetidae</taxon>
        <taxon>Agaricales</taxon>
        <taxon>Agaricales incertae sedis</taxon>
        <taxon>Dendrothele</taxon>
    </lineage>
</organism>
<dbReference type="InterPro" id="IPR036928">
    <property type="entry name" value="AS_sf"/>
</dbReference>
<protein>
    <submittedName>
        <fullName evidence="3">Amidase signature enzyme</fullName>
    </submittedName>
</protein>
<evidence type="ECO:0000313" key="3">
    <source>
        <dbReference type="EMBL" id="THV03368.1"/>
    </source>
</evidence>
<dbReference type="SUPFAM" id="SSF75304">
    <property type="entry name" value="Amidase signature (AS) enzymes"/>
    <property type="match status" value="1"/>
</dbReference>
<evidence type="ECO:0000313" key="4">
    <source>
        <dbReference type="Proteomes" id="UP000297245"/>
    </source>
</evidence>
<dbReference type="AlphaFoldDB" id="A0A4S8MKN7"/>
<dbReference type="Proteomes" id="UP000297245">
    <property type="component" value="Unassembled WGS sequence"/>
</dbReference>
<dbReference type="Pfam" id="PF26053">
    <property type="entry name" value="DUF8016"/>
    <property type="match status" value="1"/>
</dbReference>
<dbReference type="EMBL" id="ML179068">
    <property type="protein sequence ID" value="THV03368.1"/>
    <property type="molecule type" value="Genomic_DNA"/>
</dbReference>